<evidence type="ECO:0000313" key="2">
    <source>
        <dbReference type="EMBL" id="RKD94920.1"/>
    </source>
</evidence>
<protein>
    <recommendedName>
        <fullName evidence="1">DUF7344 domain-containing protein</fullName>
    </recommendedName>
</protein>
<feature type="domain" description="DUF7344" evidence="1">
    <location>
        <begin position="7"/>
        <end position="85"/>
    </location>
</feature>
<dbReference type="InterPro" id="IPR055768">
    <property type="entry name" value="DUF7344"/>
</dbReference>
<evidence type="ECO:0000259" key="1">
    <source>
        <dbReference type="Pfam" id="PF24035"/>
    </source>
</evidence>
<keyword evidence="3" id="KW-1185">Reference proteome</keyword>
<comment type="caution">
    <text evidence="2">The sequence shown here is derived from an EMBL/GenBank/DDBJ whole genome shotgun (WGS) entry which is preliminary data.</text>
</comment>
<evidence type="ECO:0000313" key="3">
    <source>
        <dbReference type="Proteomes" id="UP000283805"/>
    </source>
</evidence>
<dbReference type="EMBL" id="RAPO01000002">
    <property type="protein sequence ID" value="RKD94920.1"/>
    <property type="molecule type" value="Genomic_DNA"/>
</dbReference>
<dbReference type="OrthoDB" id="155703at2157"/>
<sequence length="119" mass="13716">MDRMEAFRILASADRQLVLHELVEAEDPTRIGAISRQVAARRHRTPPQQIDEDKVERARIRLIHSHLPRLQERGIIDVDRAENEISLAESDATAQLFDAADELDSWPPDDLLEHPARRR</sequence>
<gene>
    <name evidence="2" type="ORF">ATJ93_1764</name>
</gene>
<reference evidence="2 3" key="1">
    <citation type="submission" date="2018-09" db="EMBL/GenBank/DDBJ databases">
        <title>Genomic Encyclopedia of Archaeal and Bacterial Type Strains, Phase II (KMG-II): from individual species to whole genera.</title>
        <authorList>
            <person name="Goeker M."/>
        </authorList>
    </citation>
    <scope>NUCLEOTIDE SEQUENCE [LARGE SCALE GENOMIC DNA]</scope>
    <source>
        <strain evidence="2 3">DSM 13151</strain>
    </source>
</reference>
<organism evidence="2 3">
    <name type="scientific">Halopiger aswanensis</name>
    <dbReference type="NCBI Taxonomy" id="148449"/>
    <lineage>
        <taxon>Archaea</taxon>
        <taxon>Methanobacteriati</taxon>
        <taxon>Methanobacteriota</taxon>
        <taxon>Stenosarchaea group</taxon>
        <taxon>Halobacteria</taxon>
        <taxon>Halobacteriales</taxon>
        <taxon>Natrialbaceae</taxon>
        <taxon>Halopiger</taxon>
    </lineage>
</organism>
<dbReference type="Proteomes" id="UP000283805">
    <property type="component" value="Unassembled WGS sequence"/>
</dbReference>
<proteinExistence type="predicted"/>
<accession>A0A3R7DZ14</accession>
<dbReference type="RefSeq" id="WP_120244247.1">
    <property type="nucleotide sequence ID" value="NZ_RAPO01000002.1"/>
</dbReference>
<name>A0A3R7DZ14_9EURY</name>
<dbReference type="AlphaFoldDB" id="A0A3R7DZ14"/>
<dbReference type="Pfam" id="PF24035">
    <property type="entry name" value="DUF7344"/>
    <property type="match status" value="1"/>
</dbReference>